<dbReference type="OrthoDB" id="246014at2759"/>
<evidence type="ECO:0000256" key="1">
    <source>
        <dbReference type="SAM" id="MobiDB-lite"/>
    </source>
</evidence>
<feature type="compositionally biased region" description="Basic and acidic residues" evidence="1">
    <location>
        <begin position="67"/>
        <end position="80"/>
    </location>
</feature>
<dbReference type="AlphaFoldDB" id="Q38EE1"/>
<evidence type="ECO:0000313" key="2">
    <source>
        <dbReference type="EMBL" id="EAN76829.1"/>
    </source>
</evidence>
<dbReference type="OMA" id="ERTNHIA"/>
<proteinExistence type="predicted"/>
<dbReference type="GO" id="GO:0120119">
    <property type="term" value="C:flagellum attachment zone"/>
    <property type="evidence" value="ECO:0000314"/>
    <property type="project" value="GeneDB"/>
</dbReference>
<protein>
    <submittedName>
        <fullName evidence="2">Uncharacterized protein</fullName>
    </submittedName>
</protein>
<reference evidence="2 3" key="2">
    <citation type="journal article" date="2005" name="Science">
        <title>The genome of the African trypanosome Trypanosoma brucei.</title>
        <authorList>
            <person name="Berriman M."/>
            <person name="Ghedin E."/>
            <person name="Hertz-Fowler C."/>
            <person name="Blandin G."/>
            <person name="Renauld H."/>
            <person name="Bartholomeu D.C."/>
            <person name="Lennard N.J."/>
            <person name="Caler E."/>
            <person name="Hamlin N.E."/>
            <person name="Haas B."/>
            <person name="Bohme U."/>
            <person name="Hannick L."/>
            <person name="Aslett M.A."/>
            <person name="Shallom J."/>
            <person name="Marcello L."/>
            <person name="Hou L."/>
            <person name="Wickstead B."/>
            <person name="Alsmark U.C."/>
            <person name="Arrowsmith C."/>
            <person name="Atkin R.J."/>
            <person name="Barron A.J."/>
            <person name="Bringaud F."/>
            <person name="Brooks K."/>
            <person name="Carrington M."/>
            <person name="Cherevach I."/>
            <person name="Chillingworth T.J."/>
            <person name="Churcher C."/>
            <person name="Clark L.N."/>
            <person name="Corton C.H."/>
            <person name="Cronin A."/>
            <person name="Davies R.M."/>
            <person name="Doggett J."/>
            <person name="Djikeng A."/>
            <person name="Feldblyum T."/>
            <person name="Field M.C."/>
            <person name="Fraser A."/>
            <person name="Goodhead I."/>
            <person name="Hance Z."/>
            <person name="Harper D."/>
            <person name="Harris B.R."/>
            <person name="Hauser H."/>
            <person name="Hostetler J."/>
            <person name="Ivens A."/>
            <person name="Jagels K."/>
            <person name="Johnson D."/>
            <person name="Johnson J."/>
            <person name="Jones K."/>
            <person name="Kerhornou A.X."/>
            <person name="Koo H."/>
            <person name="Larke N."/>
            <person name="Landfear S."/>
            <person name="Larkin C."/>
            <person name="Leech V."/>
            <person name="Line A."/>
            <person name="Lord A."/>
            <person name="Macleod A."/>
            <person name="Mooney P.J."/>
            <person name="Moule S."/>
            <person name="Martin D.M."/>
            <person name="Morgan G.W."/>
            <person name="Mungall K."/>
            <person name="Norbertczak H."/>
            <person name="Ormond D."/>
            <person name="Pai G."/>
            <person name="Peacock C.S."/>
            <person name="Peterson J."/>
            <person name="Quail M.A."/>
            <person name="Rabbinowitsch E."/>
            <person name="Rajandream M.A."/>
            <person name="Reitter C."/>
            <person name="Salzberg S.L."/>
            <person name="Sanders M."/>
            <person name="Schobel S."/>
            <person name="Sharp S."/>
            <person name="Simmonds M."/>
            <person name="Simpson A.J."/>
            <person name="Tallon L."/>
            <person name="Turner C.M."/>
            <person name="Tait A."/>
            <person name="Tivey A.R."/>
            <person name="Van Aken S."/>
            <person name="Walker D."/>
            <person name="Wanless D."/>
            <person name="Wang S."/>
            <person name="White B."/>
            <person name="White O."/>
            <person name="Whitehead S."/>
            <person name="Woodward J."/>
            <person name="Wortman J."/>
            <person name="Adams M.D."/>
            <person name="Embley T.M."/>
            <person name="Gull K."/>
            <person name="Ullu E."/>
            <person name="Barry J.D."/>
            <person name="Fairlamb A.H."/>
            <person name="Opperdoes F."/>
            <person name="Barrell B.G."/>
            <person name="Donelson J.E."/>
            <person name="Hall N."/>
            <person name="Fraser C.M."/>
            <person name="Melville S.E."/>
            <person name="El-Sayed N.M."/>
        </authorList>
    </citation>
    <scope>NUCLEOTIDE SEQUENCE [LARGE SCALE GENOMIC DNA]</scope>
    <source>
        <strain evidence="2 3">927/4 GUTat10.1</strain>
    </source>
</reference>
<reference evidence="2 3" key="1">
    <citation type="journal article" date="2005" name="Science">
        <title>Comparative genomics of trypanosomatid parasitic protozoa.</title>
        <authorList>
            <person name="El-Sayed N.M."/>
            <person name="Myler P.J."/>
            <person name="Blandin G."/>
            <person name="Berriman M."/>
            <person name="Crabtree J."/>
            <person name="Aggarwal G."/>
            <person name="Caler E."/>
            <person name="Renauld H."/>
            <person name="Worthey E.A."/>
            <person name="Hertz-Fowler C."/>
            <person name="Ghedin E."/>
            <person name="Peacock C."/>
            <person name="Bartholomeu D.C."/>
            <person name="Haas B.J."/>
            <person name="Tran A.N."/>
            <person name="Wortman J.R."/>
            <person name="Alsmark U.C."/>
            <person name="Angiuoli S."/>
            <person name="Anupama A."/>
            <person name="Badger J."/>
            <person name="Bringaud F."/>
            <person name="Cadag E."/>
            <person name="Carlton J.M."/>
            <person name="Cerqueira G.C."/>
            <person name="Creasy T."/>
            <person name="Delcher A.L."/>
            <person name="Djikeng A."/>
            <person name="Embley T.M."/>
            <person name="Hauser C."/>
            <person name="Ivens A.C."/>
            <person name="Kummerfeld S.K."/>
            <person name="Pereira-Leal J.B."/>
            <person name="Nilsson D."/>
            <person name="Peterson J."/>
            <person name="Salzberg S.L."/>
            <person name="Shallom J."/>
            <person name="Silva J.C."/>
            <person name="Sundaram J."/>
            <person name="Westenberger S."/>
            <person name="White O."/>
            <person name="Melville S.E."/>
            <person name="Donelson J.E."/>
            <person name="Andersson B."/>
            <person name="Stuart K.D."/>
            <person name="Hall N."/>
        </authorList>
    </citation>
    <scope>NUCLEOTIDE SEQUENCE [LARGE SCALE GENOMIC DNA]</scope>
    <source>
        <strain evidence="2 3">927/4 GUTat10.1</strain>
    </source>
</reference>
<dbReference type="GeneID" id="3660445"/>
<dbReference type="InParanoid" id="Q38EE1"/>
<feature type="compositionally biased region" description="Basic and acidic residues" evidence="1">
    <location>
        <begin position="90"/>
        <end position="114"/>
    </location>
</feature>
<evidence type="ECO:0000313" key="3">
    <source>
        <dbReference type="Proteomes" id="UP000008524"/>
    </source>
</evidence>
<feature type="region of interest" description="Disordered" evidence="1">
    <location>
        <begin position="44"/>
        <end position="134"/>
    </location>
</feature>
<dbReference type="KEGG" id="tbr:Tb09.211.0200"/>
<name>Q38EE1_TRYB2</name>
<organism evidence="2 3">
    <name type="scientific">Trypanosoma brucei brucei (strain 927/4 GUTat10.1)</name>
    <dbReference type="NCBI Taxonomy" id="185431"/>
    <lineage>
        <taxon>Eukaryota</taxon>
        <taxon>Discoba</taxon>
        <taxon>Euglenozoa</taxon>
        <taxon>Kinetoplastea</taxon>
        <taxon>Metakinetoplastina</taxon>
        <taxon>Trypanosomatida</taxon>
        <taxon>Trypanosomatidae</taxon>
        <taxon>Trypanosoma</taxon>
    </lineage>
</organism>
<dbReference type="RefSeq" id="XP_827159.1">
    <property type="nucleotide sequence ID" value="XM_822066.1"/>
</dbReference>
<dbReference type="EMBL" id="CM000207">
    <property type="protein sequence ID" value="EAN76829.1"/>
    <property type="molecule type" value="Genomic_DNA"/>
</dbReference>
<dbReference type="PaxDb" id="5691-EAN76829"/>
<feature type="region of interest" description="Disordered" evidence="1">
    <location>
        <begin position="384"/>
        <end position="406"/>
    </location>
</feature>
<gene>
    <name evidence="2" type="ORF">Tb09.211.0200</name>
</gene>
<keyword evidence="3" id="KW-1185">Reference proteome</keyword>
<feature type="region of interest" description="Disordered" evidence="1">
    <location>
        <begin position="319"/>
        <end position="344"/>
    </location>
</feature>
<dbReference type="GO" id="GO:0005737">
    <property type="term" value="C:cytoplasm"/>
    <property type="evidence" value="ECO:0000314"/>
    <property type="project" value="GeneDB"/>
</dbReference>
<dbReference type="Proteomes" id="UP000008524">
    <property type="component" value="Chromosome 9"/>
</dbReference>
<sequence>MCNHQQPDPHFPSSVISSIPSIFYLLKELVTSVVEAHMSGTPTRKNLVASGASSARRAAHTGVNQTTEHRRSSIKTDGKRSTPSKGSHIGNERKSNRSNSGDRKSNRSNSGDRKSNRRNPTPEPNGSLENMSTSQLLSRLLCNTRLEDMRPDAYRLDMTQKEDVRYLYEMQHRVDPELNPFRARANTAKINQMNKSRIFDFTSPTPSVRKQPAVKHDDGLGSLARFIYSQEGRRKTTPLGRRPNTVAQRRATFHPFRPDEQEYNPITPGRRVRYQLSTYRWDNLGGNLVVKERSSAATTPRPCIRTRKGVDAFEATQPVHTLPPRKRPPRVTESMQGHPGYLDHDIFGIRSRRKEATQRCRSLSPFLVGRTDLDVRRTAVSQSATPLYSPRNNYPAAAGVTSTPDRRHCTTPFGDESPAEVGPRGLSSSREPIHFSEGEDNRDGRQCVCTANTPTKGDISATSAPGGGDNFYDPAGVLVSPRIRSGVGRVAGQHVTKSNIVFGETYQPQTPSPRRVSYHTSHLNSTQVRDLLVWT</sequence>
<accession>Q38EE1</accession>